<reference evidence="2 3" key="1">
    <citation type="submission" date="2010-12" db="EMBL/GenBank/DDBJ databases">
        <title>Complete sequence of Ethanoligenens harbinense YUAN-3.</title>
        <authorList>
            <person name="Lucas S."/>
            <person name="Copeland A."/>
            <person name="Lapidus A."/>
            <person name="Cheng J.-F."/>
            <person name="Bruce D."/>
            <person name="Goodwin L."/>
            <person name="Pitluck S."/>
            <person name="Chertkov O."/>
            <person name="Misra M."/>
            <person name="Detter J.C."/>
            <person name="Han C."/>
            <person name="Tapia R."/>
            <person name="Land M."/>
            <person name="Hauser L."/>
            <person name="Jeffries C."/>
            <person name="Kyrpides N."/>
            <person name="Ivanova N."/>
            <person name="Mikhailova N."/>
            <person name="Wang A."/>
            <person name="Mouttaki H."/>
            <person name="He Z."/>
            <person name="Zhou J."/>
            <person name="Hemme C.L."/>
            <person name="Woyke T."/>
        </authorList>
    </citation>
    <scope>NUCLEOTIDE SEQUENCE [LARGE SCALE GENOMIC DNA]</scope>
    <source>
        <strain evidence="3">DSM 18485 / JCM 12961 / CGMCC 1.5033 / YUAN-3</strain>
    </source>
</reference>
<dbReference type="AlphaFoldDB" id="E6U710"/>
<protein>
    <submittedName>
        <fullName evidence="2">Uncharacterized protein</fullName>
    </submittedName>
</protein>
<keyword evidence="3" id="KW-1185">Reference proteome</keyword>
<keyword evidence="1" id="KW-0472">Membrane</keyword>
<feature type="transmembrane region" description="Helical" evidence="1">
    <location>
        <begin position="20"/>
        <end position="41"/>
    </location>
</feature>
<proteinExistence type="predicted"/>
<keyword evidence="1" id="KW-0812">Transmembrane</keyword>
<dbReference type="KEGG" id="eha:Ethha_2587"/>
<dbReference type="HOGENOM" id="CLU_3199910_0_0_9"/>
<evidence type="ECO:0000313" key="2">
    <source>
        <dbReference type="EMBL" id="ADU28080.1"/>
    </source>
</evidence>
<evidence type="ECO:0000256" key="1">
    <source>
        <dbReference type="SAM" id="Phobius"/>
    </source>
</evidence>
<gene>
    <name evidence="2" type="ordered locus">Ethha_2587</name>
</gene>
<organism evidence="2 3">
    <name type="scientific">Ethanoligenens harbinense (strain DSM 18485 / JCM 12961 / CGMCC 1.5033 / YUAN-3)</name>
    <dbReference type="NCBI Taxonomy" id="663278"/>
    <lineage>
        <taxon>Bacteria</taxon>
        <taxon>Bacillati</taxon>
        <taxon>Bacillota</taxon>
        <taxon>Clostridia</taxon>
        <taxon>Eubacteriales</taxon>
        <taxon>Oscillospiraceae</taxon>
        <taxon>Ethanoligenens</taxon>
    </lineage>
</organism>
<sequence length="45" mass="5294">MVHFKSLPLIWQALSFFEKLLIIGGAVTILLLLFLCVYYLAKRFY</sequence>
<evidence type="ECO:0000313" key="3">
    <source>
        <dbReference type="Proteomes" id="UP000001551"/>
    </source>
</evidence>
<dbReference type="RefSeq" id="WP_013486423.1">
    <property type="nucleotide sequence ID" value="NC_014828.1"/>
</dbReference>
<keyword evidence="1" id="KW-1133">Transmembrane helix</keyword>
<name>E6U710_ETHHY</name>
<accession>E6U710</accession>
<dbReference type="Proteomes" id="UP000001551">
    <property type="component" value="Chromosome"/>
</dbReference>
<dbReference type="STRING" id="663278.Ethha_2587"/>
<dbReference type="EMBL" id="CP002400">
    <property type="protein sequence ID" value="ADU28080.1"/>
    <property type="molecule type" value="Genomic_DNA"/>
</dbReference>